<organism evidence="2 4">
    <name type="scientific">Caminibacter mediatlanticus TB-2</name>
    <dbReference type="NCBI Taxonomy" id="391592"/>
    <lineage>
        <taxon>Bacteria</taxon>
        <taxon>Pseudomonadati</taxon>
        <taxon>Campylobacterota</taxon>
        <taxon>Epsilonproteobacteria</taxon>
        <taxon>Nautiliales</taxon>
        <taxon>Nautiliaceae</taxon>
        <taxon>Caminibacter</taxon>
    </lineage>
</organism>
<name>A0AAI9F1S7_9BACT</name>
<dbReference type="Gene3D" id="2.30.30.40">
    <property type="entry name" value="SH3 Domains"/>
    <property type="match status" value="1"/>
</dbReference>
<dbReference type="Proteomes" id="UP000306825">
    <property type="component" value="Chromosome"/>
</dbReference>
<dbReference type="EMBL" id="ABCJ01000002">
    <property type="protein sequence ID" value="EDM24017.1"/>
    <property type="molecule type" value="Genomic_DNA"/>
</dbReference>
<accession>A0AAI9F1S7</accession>
<proteinExistence type="predicted"/>
<dbReference type="Pfam" id="PF03831">
    <property type="entry name" value="YjdM"/>
    <property type="match status" value="1"/>
</dbReference>
<evidence type="ECO:0000259" key="1">
    <source>
        <dbReference type="Pfam" id="PF03831"/>
    </source>
</evidence>
<evidence type="ECO:0000313" key="5">
    <source>
        <dbReference type="Proteomes" id="UP000306825"/>
    </source>
</evidence>
<dbReference type="SUPFAM" id="SSF82057">
    <property type="entry name" value="Prokaryotic SH3-related domain"/>
    <property type="match status" value="1"/>
</dbReference>
<dbReference type="EMBL" id="CP040463">
    <property type="protein sequence ID" value="QCT94374.1"/>
    <property type="molecule type" value="Genomic_DNA"/>
</dbReference>
<sequence length="156" mass="17942">MVCDLCGSDKNVEAYRVEPKDEYINLCELCRNQIESGNLDENHFQCLNDSMWSEKSAVKVLTYRLLKKLGRGDLIDMMYLENDELAWAEDEKEEKFDSVGNKLKDGDNVMVIKDLNVKGGNTIKRGEIFKNIRLGDTPGHILCKNIYIKTEFVKKV</sequence>
<protein>
    <submittedName>
        <fullName evidence="2">PhnA protein</fullName>
    </submittedName>
</protein>
<evidence type="ECO:0000313" key="3">
    <source>
        <dbReference type="EMBL" id="QCT94374.1"/>
    </source>
</evidence>
<gene>
    <name evidence="2" type="ORF">CMTB2_07176</name>
    <name evidence="3" type="ORF">FE773_04050</name>
</gene>
<evidence type="ECO:0000313" key="4">
    <source>
        <dbReference type="Proteomes" id="UP000003288"/>
    </source>
</evidence>
<evidence type="ECO:0000313" key="2">
    <source>
        <dbReference type="EMBL" id="EDM24017.1"/>
    </source>
</evidence>
<feature type="domain" description="Protein YjdM C-terminal" evidence="1">
    <location>
        <begin position="97"/>
        <end position="156"/>
    </location>
</feature>
<reference evidence="3 5" key="2">
    <citation type="submission" date="2019-05" db="EMBL/GenBank/DDBJ databases">
        <title>A comparative analysis of the Nautiliaceae.</title>
        <authorList>
            <person name="Grosche A."/>
            <person name="Smedile F."/>
            <person name="Vetriani C."/>
        </authorList>
    </citation>
    <scope>NUCLEOTIDE SEQUENCE [LARGE SCALE GENOMIC DNA]</scope>
    <source>
        <strain evidence="3 5">TB-2</strain>
    </source>
</reference>
<dbReference type="InterPro" id="IPR013988">
    <property type="entry name" value="YjdM_C"/>
</dbReference>
<dbReference type="RefSeq" id="WP_007473972.1">
    <property type="nucleotide sequence ID" value="NZ_ABCJ01000002.1"/>
</dbReference>
<dbReference type="AlphaFoldDB" id="A0AAI9F1S7"/>
<keyword evidence="5" id="KW-1185">Reference proteome</keyword>
<reference evidence="2 4" key="1">
    <citation type="journal article" date="2011" name="Stand. Genomic Sci.">
        <title>Draft genome sequence of Caminibacter mediatlanticus strain TB-2, an epsilonproteobacterium isolated from a deep-sea hydrothermal vent.</title>
        <authorList>
            <person name="Giovannelli D."/>
            <person name="Ferriera S."/>
            <person name="Johnson J."/>
            <person name="Kravitz S."/>
            <person name="Perez-Rodriguez I."/>
            <person name="Ricci J."/>
            <person name="O'Brien C."/>
            <person name="Voordeckers J.W."/>
            <person name="Bini E."/>
            <person name="Vetriani C."/>
        </authorList>
    </citation>
    <scope>NUCLEOTIDE SEQUENCE [LARGE SCALE GENOMIC DNA]</scope>
    <source>
        <strain evidence="2 4">TB-2</strain>
    </source>
</reference>
<dbReference type="Proteomes" id="UP000003288">
    <property type="component" value="Unassembled WGS sequence"/>
</dbReference>